<organism evidence="9 10">
    <name type="scientific">Pallidibacillus thermolactis</name>
    <dbReference type="NCBI Taxonomy" id="251051"/>
    <lineage>
        <taxon>Bacteria</taxon>
        <taxon>Bacillati</taxon>
        <taxon>Bacillota</taxon>
        <taxon>Bacilli</taxon>
        <taxon>Bacillales</taxon>
        <taxon>Bacillaceae</taxon>
        <taxon>Pallidibacillus</taxon>
    </lineage>
</organism>
<evidence type="ECO:0000256" key="7">
    <source>
        <dbReference type="ARBA" id="ARBA00023136"/>
    </source>
</evidence>
<dbReference type="EMBL" id="JAOUSE010000008">
    <property type="protein sequence ID" value="MCU9593755.1"/>
    <property type="molecule type" value="Genomic_DNA"/>
</dbReference>
<feature type="transmembrane region" description="Helical" evidence="8">
    <location>
        <begin position="67"/>
        <end position="85"/>
    </location>
</feature>
<dbReference type="PANTHER" id="PTHR36838:SF1">
    <property type="entry name" value="SLR1864 PROTEIN"/>
    <property type="match status" value="1"/>
</dbReference>
<feature type="transmembrane region" description="Helical" evidence="8">
    <location>
        <begin position="226"/>
        <end position="248"/>
    </location>
</feature>
<keyword evidence="3" id="KW-0813">Transport</keyword>
<dbReference type="PANTHER" id="PTHR36838">
    <property type="entry name" value="AUXIN EFFLUX CARRIER FAMILY PROTEIN"/>
    <property type="match status" value="1"/>
</dbReference>
<comment type="caution">
    <text evidence="9">The sequence shown here is derived from an EMBL/GenBank/DDBJ whole genome shotgun (WGS) entry which is preliminary data.</text>
</comment>
<evidence type="ECO:0000313" key="9">
    <source>
        <dbReference type="EMBL" id="MCU9593755.1"/>
    </source>
</evidence>
<comment type="subcellular location">
    <subcellularLocation>
        <location evidence="1">Cell membrane</location>
        <topology evidence="1">Multi-pass membrane protein</topology>
    </subcellularLocation>
</comment>
<evidence type="ECO:0000256" key="5">
    <source>
        <dbReference type="ARBA" id="ARBA00022692"/>
    </source>
</evidence>
<evidence type="ECO:0000256" key="3">
    <source>
        <dbReference type="ARBA" id="ARBA00022448"/>
    </source>
</evidence>
<evidence type="ECO:0000256" key="4">
    <source>
        <dbReference type="ARBA" id="ARBA00022475"/>
    </source>
</evidence>
<protein>
    <submittedName>
        <fullName evidence="9">AEC family transporter</fullName>
    </submittedName>
</protein>
<accession>A0ABT2WDK1</accession>
<reference evidence="9 10" key="1">
    <citation type="submission" date="2022-10" db="EMBL/GenBank/DDBJ databases">
        <title>Description of Fervidibacillus gen. nov. in the family Fervidibacillaceae fam. nov. with two species, Fervidibacillus albus sp. nov., and Fervidibacillus halotolerans sp. nov., isolated from tidal flat sediments.</title>
        <authorList>
            <person name="Kwon K.K."/>
            <person name="Yang S.-H."/>
        </authorList>
    </citation>
    <scope>NUCLEOTIDE SEQUENCE [LARGE SCALE GENOMIC DNA]</scope>
    <source>
        <strain evidence="9 10">DSM 23332</strain>
    </source>
</reference>
<proteinExistence type="inferred from homology"/>
<feature type="transmembrane region" description="Helical" evidence="8">
    <location>
        <begin position="36"/>
        <end position="55"/>
    </location>
</feature>
<dbReference type="RefSeq" id="WP_173658716.1">
    <property type="nucleotide sequence ID" value="NZ_JAOUSE010000008.1"/>
</dbReference>
<evidence type="ECO:0000313" key="10">
    <source>
        <dbReference type="Proteomes" id="UP001208656"/>
    </source>
</evidence>
<gene>
    <name evidence="9" type="ORF">OEV82_04730</name>
</gene>
<evidence type="ECO:0000256" key="2">
    <source>
        <dbReference type="ARBA" id="ARBA00010145"/>
    </source>
</evidence>
<dbReference type="InterPro" id="IPR038770">
    <property type="entry name" value="Na+/solute_symporter_sf"/>
</dbReference>
<feature type="transmembrane region" description="Helical" evidence="8">
    <location>
        <begin position="6"/>
        <end position="29"/>
    </location>
</feature>
<feature type="transmembrane region" description="Helical" evidence="8">
    <location>
        <begin position="254"/>
        <end position="275"/>
    </location>
</feature>
<dbReference type="Pfam" id="PF03547">
    <property type="entry name" value="Mem_trans"/>
    <property type="match status" value="1"/>
</dbReference>
<feature type="transmembrane region" description="Helical" evidence="8">
    <location>
        <begin position="97"/>
        <end position="117"/>
    </location>
</feature>
<dbReference type="InterPro" id="IPR004776">
    <property type="entry name" value="Mem_transp_PIN-like"/>
</dbReference>
<evidence type="ECO:0000256" key="1">
    <source>
        <dbReference type="ARBA" id="ARBA00004651"/>
    </source>
</evidence>
<evidence type="ECO:0000256" key="6">
    <source>
        <dbReference type="ARBA" id="ARBA00022989"/>
    </source>
</evidence>
<keyword evidence="5 8" id="KW-0812">Transmembrane</keyword>
<evidence type="ECO:0000256" key="8">
    <source>
        <dbReference type="SAM" id="Phobius"/>
    </source>
</evidence>
<keyword evidence="10" id="KW-1185">Reference proteome</keyword>
<feature type="transmembrane region" description="Helical" evidence="8">
    <location>
        <begin position="287"/>
        <end position="306"/>
    </location>
</feature>
<keyword evidence="7 8" id="KW-0472">Membrane</keyword>
<feature type="transmembrane region" description="Helical" evidence="8">
    <location>
        <begin position="129"/>
        <end position="148"/>
    </location>
</feature>
<name>A0ABT2WDK1_9BACI</name>
<dbReference type="Proteomes" id="UP001208656">
    <property type="component" value="Unassembled WGS sequence"/>
</dbReference>
<comment type="similarity">
    <text evidence="2">Belongs to the auxin efflux carrier (TC 2.A.69) family.</text>
</comment>
<keyword evidence="6 8" id="KW-1133">Transmembrane helix</keyword>
<sequence>MMETILHTIFNAIIPLSIPVIAGAVLVYFQNINIKPILTLVLYFLTPMLIFDTILKADIVFQDVFLTFVYSTLYIILMWLVAKMASKLLKLPEPETAGLTLIATFTNSVNYGLPLVLLTLGQLGLEKAAIYVILQTILINTIGVYFAARSHFSAKNAFTTIFKLPAIYATLFAFPFNIFEWQLPRGITIGIEMVADSYSPIVLCLLGAQMMRVTRSSLKKHVQITFYAGFCIRTLIAPFIAFFILTLLNIQGTIASVLFILSCMPVAVNAAILAEKFDASPLAVSKTIFWTTLASFIVLPICMVIIS</sequence>
<dbReference type="Gene3D" id="1.20.1530.20">
    <property type="match status" value="1"/>
</dbReference>
<feature type="transmembrane region" description="Helical" evidence="8">
    <location>
        <begin position="160"/>
        <end position="178"/>
    </location>
</feature>
<keyword evidence="4" id="KW-1003">Cell membrane</keyword>